<evidence type="ECO:0000313" key="3">
    <source>
        <dbReference type="Proteomes" id="UP000489600"/>
    </source>
</evidence>
<organism evidence="2 3">
    <name type="scientific">Arabis nemorensis</name>
    <dbReference type="NCBI Taxonomy" id="586526"/>
    <lineage>
        <taxon>Eukaryota</taxon>
        <taxon>Viridiplantae</taxon>
        <taxon>Streptophyta</taxon>
        <taxon>Embryophyta</taxon>
        <taxon>Tracheophyta</taxon>
        <taxon>Spermatophyta</taxon>
        <taxon>Magnoliopsida</taxon>
        <taxon>eudicotyledons</taxon>
        <taxon>Gunneridae</taxon>
        <taxon>Pentapetalae</taxon>
        <taxon>rosids</taxon>
        <taxon>malvids</taxon>
        <taxon>Brassicales</taxon>
        <taxon>Brassicaceae</taxon>
        <taxon>Arabideae</taxon>
        <taxon>Arabis</taxon>
    </lineage>
</organism>
<evidence type="ECO:0000313" key="2">
    <source>
        <dbReference type="EMBL" id="VVB17930.1"/>
    </source>
</evidence>
<accession>A0A565CW13</accession>
<dbReference type="EMBL" id="CABITT030000008">
    <property type="protein sequence ID" value="VVB17930.1"/>
    <property type="molecule type" value="Genomic_DNA"/>
</dbReference>
<dbReference type="Proteomes" id="UP000489600">
    <property type="component" value="Unassembled WGS sequence"/>
</dbReference>
<dbReference type="OrthoDB" id="1112788at2759"/>
<dbReference type="InterPro" id="IPR015410">
    <property type="entry name" value="DUF1985"/>
</dbReference>
<feature type="domain" description="DUF1985" evidence="1">
    <location>
        <begin position="1"/>
        <end position="110"/>
    </location>
</feature>
<dbReference type="PANTHER" id="PTHR48449">
    <property type="entry name" value="DUF1985 DOMAIN-CONTAINING PROTEIN"/>
    <property type="match status" value="1"/>
</dbReference>
<protein>
    <recommendedName>
        <fullName evidence="1">DUF1985 domain-containing protein</fullName>
    </recommendedName>
</protein>
<evidence type="ECO:0000259" key="1">
    <source>
        <dbReference type="Pfam" id="PF09331"/>
    </source>
</evidence>
<keyword evidence="3" id="KW-1185">Reference proteome</keyword>
<proteinExistence type="predicted"/>
<sequence>MRFSIREFRMVTDLKCSGDYQEPETDDQDYQWDMLNRGHALTDLEKHLRKTNENVADEGFSLEMLFLIESIVLQRYKIYKFPFENIKRAQDINVLMNYPWGRDAYKLLLKFVKSNLKNNVKNKDKYDIHGFPWALPVAEVAFGEGGHLTHMNFY</sequence>
<dbReference type="Pfam" id="PF09331">
    <property type="entry name" value="DUF1985"/>
    <property type="match status" value="1"/>
</dbReference>
<name>A0A565CW13_9BRAS</name>
<dbReference type="PANTHER" id="PTHR48449:SF1">
    <property type="entry name" value="DUF1985 DOMAIN-CONTAINING PROTEIN"/>
    <property type="match status" value="1"/>
</dbReference>
<dbReference type="AlphaFoldDB" id="A0A565CW13"/>
<gene>
    <name evidence="2" type="ORF">ANE_LOCUS28374</name>
</gene>
<reference evidence="2" key="1">
    <citation type="submission" date="2019-07" db="EMBL/GenBank/DDBJ databases">
        <authorList>
            <person name="Dittberner H."/>
        </authorList>
    </citation>
    <scope>NUCLEOTIDE SEQUENCE [LARGE SCALE GENOMIC DNA]</scope>
</reference>
<comment type="caution">
    <text evidence="2">The sequence shown here is derived from an EMBL/GenBank/DDBJ whole genome shotgun (WGS) entry which is preliminary data.</text>
</comment>